<evidence type="ECO:0000256" key="1">
    <source>
        <dbReference type="ARBA" id="ARBA00022741"/>
    </source>
</evidence>
<feature type="binding site" evidence="3">
    <location>
        <begin position="14"/>
        <end position="19"/>
    </location>
    <ligand>
        <name>ATP</name>
        <dbReference type="ChEBI" id="CHEBI:30616"/>
    </ligand>
</feature>
<keyword evidence="1 3" id="KW-0547">Nucleotide-binding</keyword>
<dbReference type="HAMAP" id="MF_00376">
    <property type="entry name" value="Dephospho_CoA_kinase"/>
    <property type="match status" value="1"/>
</dbReference>
<dbReference type="SUPFAM" id="SSF52540">
    <property type="entry name" value="P-loop containing nucleoside triphosphate hydrolases"/>
    <property type="match status" value="1"/>
</dbReference>
<protein>
    <recommendedName>
        <fullName evidence="3 4">Dephospho-CoA kinase</fullName>
        <ecNumber evidence="3 4">2.7.1.24</ecNumber>
    </recommendedName>
    <alternativeName>
        <fullName evidence="3">Dephosphocoenzyme A kinase</fullName>
    </alternativeName>
</protein>
<keyword evidence="3" id="KW-0173">Coenzyme A biosynthesis</keyword>
<dbReference type="EC" id="2.7.1.24" evidence="3 4"/>
<dbReference type="NCBIfam" id="TIGR00152">
    <property type="entry name" value="dephospho-CoA kinase"/>
    <property type="match status" value="1"/>
</dbReference>
<name>A0ABR7NLB3_9FIRM</name>
<dbReference type="GO" id="GO:0004140">
    <property type="term" value="F:dephospho-CoA kinase activity"/>
    <property type="evidence" value="ECO:0007669"/>
    <property type="project" value="UniProtKB-EC"/>
</dbReference>
<dbReference type="Gene3D" id="3.40.50.300">
    <property type="entry name" value="P-loop containing nucleotide triphosphate hydrolases"/>
    <property type="match status" value="1"/>
</dbReference>
<dbReference type="PANTHER" id="PTHR10695">
    <property type="entry name" value="DEPHOSPHO-COA KINASE-RELATED"/>
    <property type="match status" value="1"/>
</dbReference>
<evidence type="ECO:0000256" key="4">
    <source>
        <dbReference type="NCBIfam" id="TIGR00152"/>
    </source>
</evidence>
<comment type="caution">
    <text evidence="5">The sequence shown here is derived from an EMBL/GenBank/DDBJ whole genome shotgun (WGS) entry which is preliminary data.</text>
</comment>
<proteinExistence type="inferred from homology"/>
<reference evidence="5 6" key="1">
    <citation type="submission" date="2020-08" db="EMBL/GenBank/DDBJ databases">
        <title>Genome public.</title>
        <authorList>
            <person name="Liu C."/>
            <person name="Sun Q."/>
        </authorList>
    </citation>
    <scope>NUCLEOTIDE SEQUENCE [LARGE SCALE GENOMIC DNA]</scope>
    <source>
        <strain evidence="5 6">BX1</strain>
    </source>
</reference>
<keyword evidence="3 5" id="KW-0418">Kinase</keyword>
<evidence type="ECO:0000256" key="3">
    <source>
        <dbReference type="HAMAP-Rule" id="MF_00376"/>
    </source>
</evidence>
<comment type="similarity">
    <text evidence="3">Belongs to the CoaE family.</text>
</comment>
<dbReference type="InterPro" id="IPR027417">
    <property type="entry name" value="P-loop_NTPase"/>
</dbReference>
<dbReference type="EMBL" id="JACRTB010000023">
    <property type="protein sequence ID" value="MBC8577179.1"/>
    <property type="molecule type" value="Genomic_DNA"/>
</dbReference>
<dbReference type="Pfam" id="PF01121">
    <property type="entry name" value="CoaE"/>
    <property type="match status" value="1"/>
</dbReference>
<gene>
    <name evidence="3" type="primary">coaE</name>
    <name evidence="5" type="ORF">H8717_12270</name>
</gene>
<dbReference type="CDD" id="cd02022">
    <property type="entry name" value="DPCK"/>
    <property type="match status" value="1"/>
</dbReference>
<keyword evidence="2 3" id="KW-0067">ATP-binding</keyword>
<comment type="function">
    <text evidence="3">Catalyzes the phosphorylation of the 3'-hydroxyl group of dephosphocoenzyme A to form coenzyme A.</text>
</comment>
<comment type="pathway">
    <text evidence="3">Cofactor biosynthesis; coenzyme A biosynthesis; CoA from (R)-pantothenate: step 5/5.</text>
</comment>
<comment type="subcellular location">
    <subcellularLocation>
        <location evidence="3">Cytoplasm</location>
    </subcellularLocation>
</comment>
<comment type="catalytic activity">
    <reaction evidence="3">
        <text>3'-dephospho-CoA + ATP = ADP + CoA + H(+)</text>
        <dbReference type="Rhea" id="RHEA:18245"/>
        <dbReference type="ChEBI" id="CHEBI:15378"/>
        <dbReference type="ChEBI" id="CHEBI:30616"/>
        <dbReference type="ChEBI" id="CHEBI:57287"/>
        <dbReference type="ChEBI" id="CHEBI:57328"/>
        <dbReference type="ChEBI" id="CHEBI:456216"/>
        <dbReference type="EC" id="2.7.1.24"/>
    </reaction>
</comment>
<dbReference type="Proteomes" id="UP000658131">
    <property type="component" value="Unassembled WGS sequence"/>
</dbReference>
<keyword evidence="3" id="KW-0963">Cytoplasm</keyword>
<evidence type="ECO:0000256" key="2">
    <source>
        <dbReference type="ARBA" id="ARBA00022840"/>
    </source>
</evidence>
<dbReference type="PROSITE" id="PS51219">
    <property type="entry name" value="DPCK"/>
    <property type="match status" value="1"/>
</dbReference>
<dbReference type="InterPro" id="IPR001977">
    <property type="entry name" value="Depp_CoAkinase"/>
</dbReference>
<keyword evidence="3 5" id="KW-0808">Transferase</keyword>
<accession>A0ABR7NLB3</accession>
<evidence type="ECO:0000313" key="5">
    <source>
        <dbReference type="EMBL" id="MBC8577179.1"/>
    </source>
</evidence>
<evidence type="ECO:0000313" key="6">
    <source>
        <dbReference type="Proteomes" id="UP000658131"/>
    </source>
</evidence>
<dbReference type="RefSeq" id="WP_262400645.1">
    <property type="nucleotide sequence ID" value="NZ_JACRTB010000023.1"/>
</dbReference>
<organism evidence="5 6">
    <name type="scientific">Yanshouia hominis</name>
    <dbReference type="NCBI Taxonomy" id="2763673"/>
    <lineage>
        <taxon>Bacteria</taxon>
        <taxon>Bacillati</taxon>
        <taxon>Bacillota</taxon>
        <taxon>Clostridia</taxon>
        <taxon>Eubacteriales</taxon>
        <taxon>Oscillospiraceae</taxon>
        <taxon>Yanshouia</taxon>
    </lineage>
</organism>
<dbReference type="PANTHER" id="PTHR10695:SF46">
    <property type="entry name" value="BIFUNCTIONAL COENZYME A SYNTHASE-RELATED"/>
    <property type="match status" value="1"/>
</dbReference>
<sequence length="223" mass="24342">MKGIHVVGLTGQTGAGKSTVSSLFRARGIKVIDCDQVSRDVVSGEKSCLADLALEFSIAILNMDGTLNRKKLASIVFGNPQKLSKLNELIFPHIRAEINRRVKELAKQGVPLVVLDAPTLFESGADADCELIISVLAPEAERLNRIVVRDHLTDQEARSRMASQHDDAFYSSRSQLVIMNDGDPELLHIKTLETIDLLERALRELNASEQTQDGSASDPEGAI</sequence>
<keyword evidence="6" id="KW-1185">Reference proteome</keyword>